<proteinExistence type="predicted"/>
<gene>
    <name evidence="1" type="ORF">CDAR_582131</name>
</gene>
<name>A0AAV4ME52_9ARAC</name>
<keyword evidence="2" id="KW-1185">Reference proteome</keyword>
<dbReference type="Proteomes" id="UP001054837">
    <property type="component" value="Unassembled WGS sequence"/>
</dbReference>
<evidence type="ECO:0000313" key="1">
    <source>
        <dbReference type="EMBL" id="GIX70188.1"/>
    </source>
</evidence>
<dbReference type="AlphaFoldDB" id="A0AAV4ME52"/>
<organism evidence="1 2">
    <name type="scientific">Caerostris darwini</name>
    <dbReference type="NCBI Taxonomy" id="1538125"/>
    <lineage>
        <taxon>Eukaryota</taxon>
        <taxon>Metazoa</taxon>
        <taxon>Ecdysozoa</taxon>
        <taxon>Arthropoda</taxon>
        <taxon>Chelicerata</taxon>
        <taxon>Arachnida</taxon>
        <taxon>Araneae</taxon>
        <taxon>Araneomorphae</taxon>
        <taxon>Entelegynae</taxon>
        <taxon>Araneoidea</taxon>
        <taxon>Araneidae</taxon>
        <taxon>Caerostris</taxon>
    </lineage>
</organism>
<sequence>MSVDEQVLIQRGDPELDKIISIFKKGKFERHKDRDLIMKKLDRNLNNALNKTTNKTPFQMLHDYSPRFNDGILRKQADESAERWTDPTEIQTSIRERIENMQKKKKKDEGHLRQKKCGTTSYKSEQVVVMKNTPILTG</sequence>
<dbReference type="EMBL" id="BPLQ01000344">
    <property type="protein sequence ID" value="GIX70188.1"/>
    <property type="molecule type" value="Genomic_DNA"/>
</dbReference>
<comment type="caution">
    <text evidence="1">The sequence shown here is derived from an EMBL/GenBank/DDBJ whole genome shotgun (WGS) entry which is preliminary data.</text>
</comment>
<protein>
    <submittedName>
        <fullName evidence="1">Uncharacterized protein</fullName>
    </submittedName>
</protein>
<accession>A0AAV4ME52</accession>
<reference evidence="1 2" key="1">
    <citation type="submission" date="2021-06" db="EMBL/GenBank/DDBJ databases">
        <title>Caerostris darwini draft genome.</title>
        <authorList>
            <person name="Kono N."/>
            <person name="Arakawa K."/>
        </authorList>
    </citation>
    <scope>NUCLEOTIDE SEQUENCE [LARGE SCALE GENOMIC DNA]</scope>
</reference>
<evidence type="ECO:0000313" key="2">
    <source>
        <dbReference type="Proteomes" id="UP001054837"/>
    </source>
</evidence>